<evidence type="ECO:0000256" key="3">
    <source>
        <dbReference type="ARBA" id="ARBA00022989"/>
    </source>
</evidence>
<accession>A0A1I6QA18</accession>
<feature type="coiled-coil region" evidence="5">
    <location>
        <begin position="145"/>
        <end position="172"/>
    </location>
</feature>
<proteinExistence type="predicted"/>
<protein>
    <recommendedName>
        <fullName evidence="9">LytTr DNA-binding domain-containing protein</fullName>
    </recommendedName>
</protein>
<dbReference type="AlphaFoldDB" id="A0A1I6QA18"/>
<evidence type="ECO:0000256" key="4">
    <source>
        <dbReference type="ARBA" id="ARBA00023136"/>
    </source>
</evidence>
<dbReference type="EMBL" id="FOZZ01000002">
    <property type="protein sequence ID" value="SFS49343.1"/>
    <property type="molecule type" value="Genomic_DNA"/>
</dbReference>
<comment type="subcellular location">
    <subcellularLocation>
        <location evidence="1">Membrane</location>
        <topology evidence="1">Multi-pass membrane protein</topology>
    </subcellularLocation>
</comment>
<name>A0A1I6QA18_9SPHI</name>
<reference evidence="7 8" key="1">
    <citation type="submission" date="2016-10" db="EMBL/GenBank/DDBJ databases">
        <authorList>
            <person name="de Groot N.N."/>
        </authorList>
    </citation>
    <scope>NUCLEOTIDE SEQUENCE [LARGE SCALE GENOMIC DNA]</scope>
    <source>
        <strain evidence="7 8">DSM 22789</strain>
    </source>
</reference>
<keyword evidence="3 6" id="KW-1133">Transmembrane helix</keyword>
<feature type="transmembrane region" description="Helical" evidence="6">
    <location>
        <begin position="87"/>
        <end position="108"/>
    </location>
</feature>
<dbReference type="GO" id="GO:0016020">
    <property type="term" value="C:membrane"/>
    <property type="evidence" value="ECO:0007669"/>
    <property type="project" value="UniProtKB-SubCell"/>
</dbReference>
<evidence type="ECO:0000313" key="7">
    <source>
        <dbReference type="EMBL" id="SFS49343.1"/>
    </source>
</evidence>
<dbReference type="InterPro" id="IPR035906">
    <property type="entry name" value="MetI-like_sf"/>
</dbReference>
<evidence type="ECO:0008006" key="9">
    <source>
        <dbReference type="Google" id="ProtNLM"/>
    </source>
</evidence>
<feature type="transmembrane region" description="Helical" evidence="6">
    <location>
        <begin position="20"/>
        <end position="38"/>
    </location>
</feature>
<keyword evidence="2 6" id="KW-0812">Transmembrane</keyword>
<feature type="transmembrane region" description="Helical" evidence="6">
    <location>
        <begin position="128"/>
        <end position="145"/>
    </location>
</feature>
<feature type="transmembrane region" description="Helical" evidence="6">
    <location>
        <begin position="50"/>
        <end position="75"/>
    </location>
</feature>
<keyword evidence="5" id="KW-0175">Coiled coil</keyword>
<organism evidence="7 8">
    <name type="scientific">Sphingobacterium wenxiniae</name>
    <dbReference type="NCBI Taxonomy" id="683125"/>
    <lineage>
        <taxon>Bacteria</taxon>
        <taxon>Pseudomonadati</taxon>
        <taxon>Bacteroidota</taxon>
        <taxon>Sphingobacteriia</taxon>
        <taxon>Sphingobacteriales</taxon>
        <taxon>Sphingobacteriaceae</taxon>
        <taxon>Sphingobacterium</taxon>
    </lineage>
</organism>
<gene>
    <name evidence="7" type="ORF">SAMN05660206_102222</name>
</gene>
<dbReference type="Proteomes" id="UP000198785">
    <property type="component" value="Unassembled WGS sequence"/>
</dbReference>
<evidence type="ECO:0000313" key="8">
    <source>
        <dbReference type="Proteomes" id="UP000198785"/>
    </source>
</evidence>
<sequence length="318" mass="37412">MRRFFCRMKGFFDSWYGNKIVWVIMAALSAFSVTFYATRLPLLHSFTKTHLINFLASFVLMYVLAMIIAWLSYVFDRLSSPVKKKRYVWARVILFVTVLPFLVLRIVYEIYDSMFGVDLSKTEYVDRDFVVVVFCMFMMQGYYIIRRDEKRIQRLNEDIQEIKLQRHDLEQRIIGVDQVNGRMNKMLDLMKQLMLPVEVRLEDEGEVSVPIHLVSTFYIAKPFAGQKIVHIRLMDGRRGETRDNALSEIMKKYSLLCYKLTRSELVSLLAIESIEKTTEEAYLHLRGEGEEARIIPNGALKELEEAQEQLQQLTQQRG</sequence>
<keyword evidence="8" id="KW-1185">Reference proteome</keyword>
<evidence type="ECO:0000256" key="1">
    <source>
        <dbReference type="ARBA" id="ARBA00004141"/>
    </source>
</evidence>
<evidence type="ECO:0000256" key="5">
    <source>
        <dbReference type="SAM" id="Coils"/>
    </source>
</evidence>
<evidence type="ECO:0000256" key="2">
    <source>
        <dbReference type="ARBA" id="ARBA00022692"/>
    </source>
</evidence>
<evidence type="ECO:0000256" key="6">
    <source>
        <dbReference type="SAM" id="Phobius"/>
    </source>
</evidence>
<keyword evidence="4 6" id="KW-0472">Membrane</keyword>
<dbReference type="SUPFAM" id="SSF161098">
    <property type="entry name" value="MetI-like"/>
    <property type="match status" value="1"/>
</dbReference>